<dbReference type="EMBL" id="CACTIH010000081">
    <property type="protein sequence ID" value="CAA2952170.1"/>
    <property type="molecule type" value="Genomic_DNA"/>
</dbReference>
<feature type="compositionally biased region" description="Polar residues" evidence="1">
    <location>
        <begin position="115"/>
        <end position="128"/>
    </location>
</feature>
<dbReference type="Gramene" id="OE9A053672T1">
    <property type="protein sequence ID" value="OE9A053672C1"/>
    <property type="gene ID" value="OE9A053672"/>
</dbReference>
<organism evidence="2 3">
    <name type="scientific">Olea europaea subsp. europaea</name>
    <dbReference type="NCBI Taxonomy" id="158383"/>
    <lineage>
        <taxon>Eukaryota</taxon>
        <taxon>Viridiplantae</taxon>
        <taxon>Streptophyta</taxon>
        <taxon>Embryophyta</taxon>
        <taxon>Tracheophyta</taxon>
        <taxon>Spermatophyta</taxon>
        <taxon>Magnoliopsida</taxon>
        <taxon>eudicotyledons</taxon>
        <taxon>Gunneridae</taxon>
        <taxon>Pentapetalae</taxon>
        <taxon>asterids</taxon>
        <taxon>lamiids</taxon>
        <taxon>Lamiales</taxon>
        <taxon>Oleaceae</taxon>
        <taxon>Oleeae</taxon>
        <taxon>Olea</taxon>
    </lineage>
</organism>
<proteinExistence type="predicted"/>
<accession>A0A8S0PLB8</accession>
<evidence type="ECO:0000313" key="3">
    <source>
        <dbReference type="Proteomes" id="UP000594638"/>
    </source>
</evidence>
<comment type="caution">
    <text evidence="2">The sequence shown here is derived from an EMBL/GenBank/DDBJ whole genome shotgun (WGS) entry which is preliminary data.</text>
</comment>
<feature type="compositionally biased region" description="Acidic residues" evidence="1">
    <location>
        <begin position="55"/>
        <end position="72"/>
    </location>
</feature>
<feature type="region of interest" description="Disordered" evidence="1">
    <location>
        <begin position="1"/>
        <end position="149"/>
    </location>
</feature>
<feature type="compositionally biased region" description="Basic and acidic residues" evidence="1">
    <location>
        <begin position="73"/>
        <end position="84"/>
    </location>
</feature>
<dbReference type="Proteomes" id="UP000594638">
    <property type="component" value="Unassembled WGS sequence"/>
</dbReference>
<sequence length="236" mass="26275">MLFDDYHFPALDDLARDSVAPQFHTERLGTPEQGTFEDETSDEAHEGSGNNGKEEESEADDSGEAEGEDSEDHDSGNSDGDRVQRNYGSFADYAGHHPSLDDLDKDMRIDRHSTHSSMPKRSPHASTHYNERSASRRGHYPSLGDCDEEQDMLPTETEHLQYTADIEPCSDNDPMLMSTGTDEVQGIPSPSGRGSYHNEMVIGTAATFDTCYQDFVYERECEVKTELTVDELPNVA</sequence>
<feature type="compositionally biased region" description="Basic and acidic residues" evidence="1">
    <location>
        <begin position="94"/>
        <end position="113"/>
    </location>
</feature>
<protein>
    <submittedName>
        <fullName evidence="2">Uncharacterized protein</fullName>
    </submittedName>
</protein>
<keyword evidence="3" id="KW-1185">Reference proteome</keyword>
<dbReference type="AlphaFoldDB" id="A0A8S0PLB8"/>
<evidence type="ECO:0000313" key="2">
    <source>
        <dbReference type="EMBL" id="CAA2952170.1"/>
    </source>
</evidence>
<name>A0A8S0PLB8_OLEEU</name>
<gene>
    <name evidence="2" type="ORF">OLEA9_A053672</name>
</gene>
<evidence type="ECO:0000256" key="1">
    <source>
        <dbReference type="SAM" id="MobiDB-lite"/>
    </source>
</evidence>
<reference evidence="2 3" key="1">
    <citation type="submission" date="2019-12" db="EMBL/GenBank/DDBJ databases">
        <authorList>
            <person name="Alioto T."/>
            <person name="Alioto T."/>
            <person name="Gomez Garrido J."/>
        </authorList>
    </citation>
    <scope>NUCLEOTIDE SEQUENCE [LARGE SCALE GENOMIC DNA]</scope>
</reference>